<gene>
    <name evidence="1" type="ORF">V6250_19445</name>
</gene>
<name>A0ACC6R986_9GAMM</name>
<protein>
    <submittedName>
        <fullName evidence="1">PepSY domain-containing protein</fullName>
    </submittedName>
</protein>
<sequence length="177" mass="19997">MKYILLTVTLFASAFCHANSSAIFNKLSQANAPSAQQILAKIEKSFASQGIIVEFELEFEKGITVYEVTLFDLNNNRFIELIVNAQGQVIEQEYEQPELDEEDEVAAAKLMKKKNYQMHQLVKQLSPAPPYYLIESQLEQDIGITYLVATFITAKGRHKKAIDLATGKNLPLLRWGN</sequence>
<dbReference type="Proteomes" id="UP001374952">
    <property type="component" value="Unassembled WGS sequence"/>
</dbReference>
<keyword evidence="2" id="KW-1185">Reference proteome</keyword>
<evidence type="ECO:0000313" key="1">
    <source>
        <dbReference type="EMBL" id="MEL0606352.1"/>
    </source>
</evidence>
<accession>A0ACC6R986</accession>
<reference evidence="1" key="1">
    <citation type="submission" date="2024-02" db="EMBL/GenBank/DDBJ databases">
        <title>Bacteria isolated from the canopy kelp, Nereocystis luetkeana.</title>
        <authorList>
            <person name="Pfister C.A."/>
            <person name="Younker I.T."/>
            <person name="Light S.H."/>
        </authorList>
    </citation>
    <scope>NUCLEOTIDE SEQUENCE</scope>
    <source>
        <strain evidence="1">TN.2.01</strain>
    </source>
</reference>
<evidence type="ECO:0000313" key="2">
    <source>
        <dbReference type="Proteomes" id="UP001374952"/>
    </source>
</evidence>
<proteinExistence type="predicted"/>
<comment type="caution">
    <text evidence="1">The sequence shown here is derived from an EMBL/GenBank/DDBJ whole genome shotgun (WGS) entry which is preliminary data.</text>
</comment>
<organism evidence="1 2">
    <name type="scientific">Pseudoalteromonas undina</name>
    <dbReference type="NCBI Taxonomy" id="43660"/>
    <lineage>
        <taxon>Bacteria</taxon>
        <taxon>Pseudomonadati</taxon>
        <taxon>Pseudomonadota</taxon>
        <taxon>Gammaproteobacteria</taxon>
        <taxon>Alteromonadales</taxon>
        <taxon>Pseudoalteromonadaceae</taxon>
        <taxon>Pseudoalteromonas</taxon>
    </lineage>
</organism>
<dbReference type="EMBL" id="JBAKAX010000037">
    <property type="protein sequence ID" value="MEL0606352.1"/>
    <property type="molecule type" value="Genomic_DNA"/>
</dbReference>